<feature type="region of interest" description="Disordered" evidence="1">
    <location>
        <begin position="1"/>
        <end position="60"/>
    </location>
</feature>
<gene>
    <name evidence="2" type="ORF">PPROV_000094500</name>
</gene>
<feature type="compositionally biased region" description="Basic and acidic residues" evidence="1">
    <location>
        <begin position="342"/>
        <end position="352"/>
    </location>
</feature>
<feature type="compositionally biased region" description="Basic residues" evidence="1">
    <location>
        <begin position="1"/>
        <end position="10"/>
    </location>
</feature>
<feature type="region of interest" description="Disordered" evidence="1">
    <location>
        <begin position="199"/>
        <end position="222"/>
    </location>
</feature>
<feature type="compositionally biased region" description="Pro residues" evidence="1">
    <location>
        <begin position="204"/>
        <end position="220"/>
    </location>
</feature>
<comment type="caution">
    <text evidence="2">The sequence shown here is derived from an EMBL/GenBank/DDBJ whole genome shotgun (WGS) entry which is preliminary data.</text>
</comment>
<dbReference type="EMBL" id="BNJQ01000002">
    <property type="protein sequence ID" value="GHP02188.1"/>
    <property type="molecule type" value="Genomic_DNA"/>
</dbReference>
<protein>
    <submittedName>
        <fullName evidence="2">Uncharacterized protein</fullName>
    </submittedName>
</protein>
<dbReference type="AlphaFoldDB" id="A0A830H6F0"/>
<feature type="region of interest" description="Disordered" evidence="1">
    <location>
        <begin position="342"/>
        <end position="361"/>
    </location>
</feature>
<sequence>MEHTQKKRRAGGSGMGANNPRPVLGTQRSAKWLQATTRSNGKNDEGMASVMTSTGGPASRSMVRAMTAYANSSGKTPVQFVLTPRPDGRLAVVACPALPASPEPASPLFSPRVSNAQAGSPARASSSSGSPKRYASLDRLSSSSRPGARGRTPWGTRTSMTPSQALLNPKMDVNFGMNTISSVGNYHVAHLEGLKALHARRPPGEPIPAPPPTPPSPPKPLAEKQRVHHLRLLRGTPASSQTTAWREDEKLQELSRSWDSRQSIRDRQMKRLNRMTGKEFSWLERRAKNHLMFQRWMQLEDTNRLFSMARWDAAELIQRAWRAKIRARAREERKLQREAEMAAAEARAKREAAANGKAPGDDAAATALADANGYTPLQSARQVPPDLKLLHSKASITNRPGDAIRLALETLKRIRKNRIKNNPEAHLAHRVQVHAISSAVDGALANEEWLEAAAQADADAAAKVDSDDEDSTKPRIRFWNKNNMKKRGPTIDSIASSQAYLQQIQNTANYRVMRKSKWFRSLMKLDG</sequence>
<organism evidence="2 3">
    <name type="scientific">Pycnococcus provasolii</name>
    <dbReference type="NCBI Taxonomy" id="41880"/>
    <lineage>
        <taxon>Eukaryota</taxon>
        <taxon>Viridiplantae</taxon>
        <taxon>Chlorophyta</taxon>
        <taxon>Pseudoscourfieldiophyceae</taxon>
        <taxon>Pseudoscourfieldiales</taxon>
        <taxon>Pycnococcaceae</taxon>
        <taxon>Pycnococcus</taxon>
    </lineage>
</organism>
<feature type="compositionally biased region" description="Polar residues" evidence="1">
    <location>
        <begin position="26"/>
        <end position="40"/>
    </location>
</feature>
<feature type="compositionally biased region" description="Low complexity" evidence="1">
    <location>
        <begin position="106"/>
        <end position="134"/>
    </location>
</feature>
<evidence type="ECO:0000256" key="1">
    <source>
        <dbReference type="SAM" id="MobiDB-lite"/>
    </source>
</evidence>
<accession>A0A830H6F0</accession>
<keyword evidence="3" id="KW-1185">Reference proteome</keyword>
<feature type="region of interest" description="Disordered" evidence="1">
    <location>
        <begin position="106"/>
        <end position="165"/>
    </location>
</feature>
<feature type="compositionally biased region" description="Polar residues" evidence="1">
    <location>
        <begin position="155"/>
        <end position="165"/>
    </location>
</feature>
<proteinExistence type="predicted"/>
<evidence type="ECO:0000313" key="2">
    <source>
        <dbReference type="EMBL" id="GHP02188.1"/>
    </source>
</evidence>
<dbReference type="Proteomes" id="UP000660262">
    <property type="component" value="Unassembled WGS sequence"/>
</dbReference>
<name>A0A830H6F0_9CHLO</name>
<reference evidence="2" key="1">
    <citation type="submission" date="2020-10" db="EMBL/GenBank/DDBJ databases">
        <title>Unveiling of a novel bifunctional photoreceptor, Dualchrome1, isolated from a cosmopolitan green alga.</title>
        <authorList>
            <person name="Suzuki S."/>
            <person name="Kawachi M."/>
        </authorList>
    </citation>
    <scope>NUCLEOTIDE SEQUENCE</scope>
    <source>
        <strain evidence="2">NIES 2893</strain>
    </source>
</reference>
<evidence type="ECO:0000313" key="3">
    <source>
        <dbReference type="Proteomes" id="UP000660262"/>
    </source>
</evidence>